<sequence length="286" mass="28772">MEIGNGATLEMVENLLDGSTPAGRALQADSAGSAATATNAVNAQNDGSGNNIAATYATKSELAQAGGFDAAGTYPSLRAGEAAHADSADTADSASYAQSAGSAATATNAAHADSADTATKATQDCSGNNIAATYATKSELAASGGGSGGFDASGTYPELTAGKAQNVETLYAHYLHGVDTRGGSGQYIYWNTVIVSGEAAAIEEITAADLRAMGYEEGDAFPISGYIDRGGNGANGAVVGLRLLTNDYLAVEYVDGEGNFVQFPVASALSVDSPEQNGRDVVRRLQ</sequence>
<proteinExistence type="predicted"/>
<dbReference type="EMBL" id="DXFD01000064">
    <property type="protein sequence ID" value="HIX46914.1"/>
    <property type="molecule type" value="Genomic_DNA"/>
</dbReference>
<comment type="caution">
    <text evidence="1">The sequence shown here is derived from an EMBL/GenBank/DDBJ whole genome shotgun (WGS) entry which is preliminary data.</text>
</comment>
<dbReference type="Proteomes" id="UP000824249">
    <property type="component" value="Unassembled WGS sequence"/>
</dbReference>
<protein>
    <submittedName>
        <fullName evidence="1">Uncharacterized protein</fullName>
    </submittedName>
</protein>
<reference evidence="1" key="1">
    <citation type="journal article" date="2021" name="PeerJ">
        <title>Extensive microbial diversity within the chicken gut microbiome revealed by metagenomics and culture.</title>
        <authorList>
            <person name="Gilroy R."/>
            <person name="Ravi A."/>
            <person name="Getino M."/>
            <person name="Pursley I."/>
            <person name="Horton D.L."/>
            <person name="Alikhan N.F."/>
            <person name="Baker D."/>
            <person name="Gharbi K."/>
            <person name="Hall N."/>
            <person name="Watson M."/>
            <person name="Adriaenssens E.M."/>
            <person name="Foster-Nyarko E."/>
            <person name="Jarju S."/>
            <person name="Secka A."/>
            <person name="Antonio M."/>
            <person name="Oren A."/>
            <person name="Chaudhuri R.R."/>
            <person name="La Ragione R."/>
            <person name="Hildebrand F."/>
            <person name="Pallen M.J."/>
        </authorList>
    </citation>
    <scope>NUCLEOTIDE SEQUENCE</scope>
    <source>
        <strain evidence="1">26628</strain>
    </source>
</reference>
<evidence type="ECO:0000313" key="2">
    <source>
        <dbReference type="Proteomes" id="UP000824249"/>
    </source>
</evidence>
<name>A0A9D2ARX6_9FIRM</name>
<gene>
    <name evidence="1" type="ORF">H9737_04395</name>
</gene>
<evidence type="ECO:0000313" key="1">
    <source>
        <dbReference type="EMBL" id="HIX46914.1"/>
    </source>
</evidence>
<organism evidence="1 2">
    <name type="scientific">Candidatus Borkfalkia faecigallinarum</name>
    <dbReference type="NCBI Taxonomy" id="2838509"/>
    <lineage>
        <taxon>Bacteria</taxon>
        <taxon>Bacillati</taxon>
        <taxon>Bacillota</taxon>
        <taxon>Clostridia</taxon>
        <taxon>Christensenellales</taxon>
        <taxon>Christensenellaceae</taxon>
        <taxon>Candidatus Borkfalkia</taxon>
    </lineage>
</organism>
<dbReference type="AlphaFoldDB" id="A0A9D2ARX6"/>
<accession>A0A9D2ARX6</accession>
<reference evidence="1" key="2">
    <citation type="submission" date="2021-04" db="EMBL/GenBank/DDBJ databases">
        <authorList>
            <person name="Gilroy R."/>
        </authorList>
    </citation>
    <scope>NUCLEOTIDE SEQUENCE</scope>
    <source>
        <strain evidence="1">26628</strain>
    </source>
</reference>